<comment type="caution">
    <text evidence="2">The sequence shown here is derived from an EMBL/GenBank/DDBJ whole genome shotgun (WGS) entry which is preliminary data.</text>
</comment>
<evidence type="ECO:0000313" key="3">
    <source>
        <dbReference type="Proteomes" id="UP000075526"/>
    </source>
</evidence>
<feature type="chain" id="PRO_5007554001" evidence="1">
    <location>
        <begin position="22"/>
        <end position="131"/>
    </location>
</feature>
<name>A0A149RYQ9_9PROT</name>
<organism evidence="2 3">
    <name type="scientific">Acetobacter malorum</name>
    <dbReference type="NCBI Taxonomy" id="178901"/>
    <lineage>
        <taxon>Bacteria</taxon>
        <taxon>Pseudomonadati</taxon>
        <taxon>Pseudomonadota</taxon>
        <taxon>Alphaproteobacteria</taxon>
        <taxon>Acetobacterales</taxon>
        <taxon>Acetobacteraceae</taxon>
        <taxon>Acetobacter</taxon>
    </lineage>
</organism>
<evidence type="ECO:0000256" key="1">
    <source>
        <dbReference type="SAM" id="SignalP"/>
    </source>
</evidence>
<reference evidence="2 3" key="1">
    <citation type="submission" date="2015-06" db="EMBL/GenBank/DDBJ databases">
        <title>Improved classification and identification of acetic acid bacteria using matrix-assisted laser desorption/ionization time-of-flight mass spectrometry; Gluconobacter nephelii and Gluconobacter uchimurae are later heterotypic synonyms of Gluconobacter japonicus and Gluconobacter oxydans, respectively.</title>
        <authorList>
            <person name="Li L."/>
            <person name="Cleenwerck I."/>
            <person name="De Vuyst L."/>
            <person name="Vandamme P."/>
        </authorList>
    </citation>
    <scope>NUCLEOTIDE SEQUENCE [LARGE SCALE GENOMIC DNA]</scope>
    <source>
        <strain evidence="2 3">LMG 1552</strain>
    </source>
</reference>
<feature type="signal peptide" evidence="1">
    <location>
        <begin position="1"/>
        <end position="21"/>
    </location>
</feature>
<proteinExistence type="predicted"/>
<gene>
    <name evidence="2" type="ORF">AD933_01785</name>
</gene>
<dbReference type="AlphaFoldDB" id="A0A149RYQ9"/>
<sequence>MKHKLLALAVLAASYSFSASASPNKPVSPLSGYKCLTLNATDAQMMDPNFSIPFRQNPSDQSPVVAPATTLVPVNTAVEPVNGYYQTVNLARKTMWISAKWLQPYSNVHPGRTCTPYVMTNGSVGFVFANK</sequence>
<keyword evidence="1" id="KW-0732">Signal</keyword>
<accession>A0A149RYQ9</accession>
<evidence type="ECO:0000313" key="2">
    <source>
        <dbReference type="EMBL" id="KXV19443.1"/>
    </source>
</evidence>
<dbReference type="RefSeq" id="WP_061507385.1">
    <property type="nucleotide sequence ID" value="NZ_LHZF01000115.1"/>
</dbReference>
<dbReference type="EMBL" id="LHZF01000115">
    <property type="protein sequence ID" value="KXV19443.1"/>
    <property type="molecule type" value="Genomic_DNA"/>
</dbReference>
<protein>
    <submittedName>
        <fullName evidence="2">Uncharacterized protein</fullName>
    </submittedName>
</protein>
<dbReference type="PATRIC" id="fig|178901.13.peg.3413"/>
<dbReference type="Proteomes" id="UP000075526">
    <property type="component" value="Unassembled WGS sequence"/>
</dbReference>